<dbReference type="EMBL" id="BARV01021496">
    <property type="protein sequence ID" value="GAI24343.1"/>
    <property type="molecule type" value="Genomic_DNA"/>
</dbReference>
<protein>
    <submittedName>
        <fullName evidence="1">Uncharacterized protein</fullName>
    </submittedName>
</protein>
<feature type="non-terminal residue" evidence="1">
    <location>
        <position position="68"/>
    </location>
</feature>
<proteinExistence type="predicted"/>
<organism evidence="1">
    <name type="scientific">marine sediment metagenome</name>
    <dbReference type="NCBI Taxonomy" id="412755"/>
    <lineage>
        <taxon>unclassified sequences</taxon>
        <taxon>metagenomes</taxon>
        <taxon>ecological metagenomes</taxon>
    </lineage>
</organism>
<sequence>MLVSQPFGYYSACSYDIGWVLAETILEAQSSDAIDILPLQWTTCYNSFGASGWNRLNECDDRVGGNYQ</sequence>
<gene>
    <name evidence="1" type="ORF">S06H3_35607</name>
</gene>
<comment type="caution">
    <text evidence="1">The sequence shown here is derived from an EMBL/GenBank/DDBJ whole genome shotgun (WGS) entry which is preliminary data.</text>
</comment>
<dbReference type="AlphaFoldDB" id="X1LZ23"/>
<accession>X1LZ23</accession>
<evidence type="ECO:0000313" key="1">
    <source>
        <dbReference type="EMBL" id="GAI24343.1"/>
    </source>
</evidence>
<reference evidence="1" key="1">
    <citation type="journal article" date="2014" name="Front. Microbiol.">
        <title>High frequency of phylogenetically diverse reductive dehalogenase-homologous genes in deep subseafloor sedimentary metagenomes.</title>
        <authorList>
            <person name="Kawai M."/>
            <person name="Futagami T."/>
            <person name="Toyoda A."/>
            <person name="Takaki Y."/>
            <person name="Nishi S."/>
            <person name="Hori S."/>
            <person name="Arai W."/>
            <person name="Tsubouchi T."/>
            <person name="Morono Y."/>
            <person name="Uchiyama I."/>
            <person name="Ito T."/>
            <person name="Fujiyama A."/>
            <person name="Inagaki F."/>
            <person name="Takami H."/>
        </authorList>
    </citation>
    <scope>NUCLEOTIDE SEQUENCE</scope>
    <source>
        <strain evidence="1">Expedition CK06-06</strain>
    </source>
</reference>
<name>X1LZ23_9ZZZZ</name>